<gene>
    <name evidence="1" type="ORF">F5144DRAFT_333273</name>
</gene>
<keyword evidence="2" id="KW-1185">Reference proteome</keyword>
<comment type="caution">
    <text evidence="1">The sequence shown here is derived from an EMBL/GenBank/DDBJ whole genome shotgun (WGS) entry which is preliminary data.</text>
</comment>
<accession>A0ACB7NWB3</accession>
<sequence length="551" mass="59104">MATLAEKDSVPADLTTSPDNSETERGVVASTDQSTDGTPPPPPREVHGIVWVLVVGSILMANFLFATDNTIAANIQPAVIRQFNSLDKLAWLGVAFLAASWGANFFWGDMYARFSAKWTFCASFVVFSVGCAVAGAAPTMDALIVGRAICGMGGSGMYIGSMDILTKMTSERERPLYLNLVGITFGGGTVLGPIIGGGFAGSSATWRWAFYFNLVVGAVCAPIYIFLLPALNPLPGKGVKERLRGFDFLGNLFVIGLIVCIVMAITFGGLEYAWNSGQVIALFVLAFVLLWVFLIQQHFAFLTNTTNRIFPMHFLKSATMIVLFLEVACCATCVFVPVYFLPLYFQFVKADTPILAGVRILPYVVLQSAIAITAGFIVGKTGYHVPWFLFAGVLCISGSALLYTVNQYTPLANIYGYQVLLGLGSGAATQLTFAVASLKVKTALDVGRSTGWQAFGQLGGPSISLGIANAVFLNKAHAALGTLLPDASISDINTIISEPNSRLLRDMPADLQARVIDIVVGSMSNAYILCIVAGCFVLLLIFRFKVNDKLW</sequence>
<evidence type="ECO:0000313" key="2">
    <source>
        <dbReference type="Proteomes" id="UP000724584"/>
    </source>
</evidence>
<name>A0ACB7NWB3_9PEZI</name>
<protein>
    <submittedName>
        <fullName evidence="1">Major facilitator superfamily-domain-containing protein</fullName>
    </submittedName>
</protein>
<reference evidence="1 2" key="1">
    <citation type="journal article" date="2021" name="Nat. Commun.">
        <title>Genetic determinants of endophytism in the Arabidopsis root mycobiome.</title>
        <authorList>
            <person name="Mesny F."/>
            <person name="Miyauchi S."/>
            <person name="Thiergart T."/>
            <person name="Pickel B."/>
            <person name="Atanasova L."/>
            <person name="Karlsson M."/>
            <person name="Huettel B."/>
            <person name="Barry K.W."/>
            <person name="Haridas S."/>
            <person name="Chen C."/>
            <person name="Bauer D."/>
            <person name="Andreopoulos W."/>
            <person name="Pangilinan J."/>
            <person name="LaButti K."/>
            <person name="Riley R."/>
            <person name="Lipzen A."/>
            <person name="Clum A."/>
            <person name="Drula E."/>
            <person name="Henrissat B."/>
            <person name="Kohler A."/>
            <person name="Grigoriev I.V."/>
            <person name="Martin F.M."/>
            <person name="Hacquard S."/>
        </authorList>
    </citation>
    <scope>NUCLEOTIDE SEQUENCE [LARGE SCALE GENOMIC DNA]</scope>
    <source>
        <strain evidence="1 2">MPI-SDFR-AT-0079</strain>
    </source>
</reference>
<dbReference type="EMBL" id="JAGIZQ010000006">
    <property type="protein sequence ID" value="KAH6622560.1"/>
    <property type="molecule type" value="Genomic_DNA"/>
</dbReference>
<dbReference type="Proteomes" id="UP000724584">
    <property type="component" value="Unassembled WGS sequence"/>
</dbReference>
<evidence type="ECO:0000313" key="1">
    <source>
        <dbReference type="EMBL" id="KAH6622560.1"/>
    </source>
</evidence>
<organism evidence="1 2">
    <name type="scientific">Chaetomium tenue</name>
    <dbReference type="NCBI Taxonomy" id="1854479"/>
    <lineage>
        <taxon>Eukaryota</taxon>
        <taxon>Fungi</taxon>
        <taxon>Dikarya</taxon>
        <taxon>Ascomycota</taxon>
        <taxon>Pezizomycotina</taxon>
        <taxon>Sordariomycetes</taxon>
        <taxon>Sordariomycetidae</taxon>
        <taxon>Sordariales</taxon>
        <taxon>Chaetomiaceae</taxon>
        <taxon>Chaetomium</taxon>
    </lineage>
</organism>
<proteinExistence type="predicted"/>